<feature type="non-terminal residue" evidence="1">
    <location>
        <position position="33"/>
    </location>
</feature>
<accession>X0Z8I3</accession>
<evidence type="ECO:0000313" key="1">
    <source>
        <dbReference type="EMBL" id="GAG54677.1"/>
    </source>
</evidence>
<proteinExistence type="predicted"/>
<reference evidence="1" key="1">
    <citation type="journal article" date="2014" name="Front. Microbiol.">
        <title>High frequency of phylogenetically diverse reductive dehalogenase-homologous genes in deep subseafloor sedimentary metagenomes.</title>
        <authorList>
            <person name="Kawai M."/>
            <person name="Futagami T."/>
            <person name="Toyoda A."/>
            <person name="Takaki Y."/>
            <person name="Nishi S."/>
            <person name="Hori S."/>
            <person name="Arai W."/>
            <person name="Tsubouchi T."/>
            <person name="Morono Y."/>
            <person name="Uchiyama I."/>
            <person name="Ito T."/>
            <person name="Fujiyama A."/>
            <person name="Inagaki F."/>
            <person name="Takami H."/>
        </authorList>
    </citation>
    <scope>NUCLEOTIDE SEQUENCE</scope>
    <source>
        <strain evidence="1">Expedition CK06-06</strain>
    </source>
</reference>
<dbReference type="EMBL" id="BART01008510">
    <property type="protein sequence ID" value="GAG54677.1"/>
    <property type="molecule type" value="Genomic_DNA"/>
</dbReference>
<dbReference type="AlphaFoldDB" id="X0Z8I3"/>
<sequence length="33" mass="3762">MVSLTDKGEIFNTNNELMGTFRGKLIKIGNTYR</sequence>
<gene>
    <name evidence="1" type="ORF">S01H4_19122</name>
</gene>
<name>X0Z8I3_9ZZZZ</name>
<organism evidence="1">
    <name type="scientific">marine sediment metagenome</name>
    <dbReference type="NCBI Taxonomy" id="412755"/>
    <lineage>
        <taxon>unclassified sequences</taxon>
        <taxon>metagenomes</taxon>
        <taxon>ecological metagenomes</taxon>
    </lineage>
</organism>
<protein>
    <submittedName>
        <fullName evidence="1">Uncharacterized protein</fullName>
    </submittedName>
</protein>
<comment type="caution">
    <text evidence="1">The sequence shown here is derived from an EMBL/GenBank/DDBJ whole genome shotgun (WGS) entry which is preliminary data.</text>
</comment>